<accession>A0A023F6A6</accession>
<sequence length="268" mass="31606">LYADDTTLIAKGKTVEEAIKKANDNISSLRTWLEKNELVLNEKKTQSMTFSLIEKKTEDTTRFLGVTLDCRLSWKCHVQTLSNQLSHTIFLLRKLREEVPIEVIKTAYYGLFHSRMAYGIELWGGTSDAYIIFRLQKKAIRAIMKKNARESCRPFFRELRIMTLSLVFIFKHSLNKKKDMLLDVRGDKHIHNLRNEEDLCVPYKRLVMSDFHSSVISVKIFNKIPSRIRQLSEKHFKQSVSEFLIKNCFYDIKDFLNTKWSDEQFHVM</sequence>
<organism evidence="2">
    <name type="scientific">Triatoma infestans</name>
    <name type="common">Assassin bug</name>
    <dbReference type="NCBI Taxonomy" id="30076"/>
    <lineage>
        <taxon>Eukaryota</taxon>
        <taxon>Metazoa</taxon>
        <taxon>Ecdysozoa</taxon>
        <taxon>Arthropoda</taxon>
        <taxon>Hexapoda</taxon>
        <taxon>Insecta</taxon>
        <taxon>Pterygota</taxon>
        <taxon>Neoptera</taxon>
        <taxon>Paraneoptera</taxon>
        <taxon>Hemiptera</taxon>
        <taxon>Heteroptera</taxon>
        <taxon>Panheteroptera</taxon>
        <taxon>Cimicomorpha</taxon>
        <taxon>Reduviidae</taxon>
        <taxon>Triatominae</taxon>
        <taxon>Triatoma</taxon>
    </lineage>
</organism>
<name>A0A023F6A6_TRIIF</name>
<dbReference type="AlphaFoldDB" id="A0A023F6A6"/>
<feature type="non-terminal residue" evidence="2">
    <location>
        <position position="1"/>
    </location>
</feature>
<keyword evidence="2" id="KW-0808">Transferase</keyword>
<evidence type="ECO:0000259" key="1">
    <source>
        <dbReference type="PROSITE" id="PS50878"/>
    </source>
</evidence>
<dbReference type="EMBL" id="GBBI01001963">
    <property type="protein sequence ID" value="JAC16749.1"/>
    <property type="molecule type" value="mRNA"/>
</dbReference>
<protein>
    <submittedName>
        <fullName evidence="2">Putative reverse transcriptase rna-dependent dna polymerase</fullName>
    </submittedName>
</protein>
<keyword evidence="2" id="KW-0548">Nucleotidyltransferase</keyword>
<dbReference type="InterPro" id="IPR000477">
    <property type="entry name" value="RT_dom"/>
</dbReference>
<dbReference type="PANTHER" id="PTHR33332">
    <property type="entry name" value="REVERSE TRANSCRIPTASE DOMAIN-CONTAINING PROTEIN"/>
    <property type="match status" value="1"/>
</dbReference>
<feature type="domain" description="Reverse transcriptase" evidence="1">
    <location>
        <begin position="1"/>
        <end position="68"/>
    </location>
</feature>
<keyword evidence="2" id="KW-0695">RNA-directed DNA polymerase</keyword>
<reference evidence="2" key="1">
    <citation type="journal article" date="2014" name="PLoS Negl. Trop. Dis.">
        <title>An updated insight into the Sialotranscriptome of Triatoma infestans: developmental stage and geographic variations.</title>
        <authorList>
            <person name="Schwarz A."/>
            <person name="Medrano-Mercado N."/>
            <person name="Schaub G.A."/>
            <person name="Struchiner C.J."/>
            <person name="Bargues M.D."/>
            <person name="Levy M.Z."/>
            <person name="Ribeiro J.M."/>
        </authorList>
    </citation>
    <scope>NUCLEOTIDE SEQUENCE</scope>
    <source>
        <strain evidence="2">Chile</strain>
        <tissue evidence="2">Salivary glands</tissue>
    </source>
</reference>
<dbReference type="GO" id="GO:0003964">
    <property type="term" value="F:RNA-directed DNA polymerase activity"/>
    <property type="evidence" value="ECO:0007669"/>
    <property type="project" value="UniProtKB-KW"/>
</dbReference>
<proteinExistence type="evidence at transcript level"/>
<dbReference type="PROSITE" id="PS50878">
    <property type="entry name" value="RT_POL"/>
    <property type="match status" value="1"/>
</dbReference>
<evidence type="ECO:0000313" key="2">
    <source>
        <dbReference type="EMBL" id="JAC16749.1"/>
    </source>
</evidence>